<evidence type="ECO:0000259" key="3">
    <source>
        <dbReference type="Pfam" id="PF08327"/>
    </source>
</evidence>
<evidence type="ECO:0000256" key="1">
    <source>
        <dbReference type="ARBA" id="ARBA00006817"/>
    </source>
</evidence>
<dbReference type="AlphaFoldDB" id="A0A1I7MJQ6"/>
<gene>
    <name evidence="4" type="ORF">SAMN04487966_103242</name>
</gene>
<dbReference type="OrthoDB" id="8117292at2"/>
<dbReference type="Proteomes" id="UP000198881">
    <property type="component" value="Unassembled WGS sequence"/>
</dbReference>
<evidence type="ECO:0000256" key="2">
    <source>
        <dbReference type="SAM" id="MobiDB-lite"/>
    </source>
</evidence>
<comment type="similarity">
    <text evidence="1">Belongs to the AHA1 family.</text>
</comment>
<sequence length="234" mass="25208">MSSHTVDVGRGTRIRRLRRGSIWPRNAGAGENAGMDTDHGTPDHVAGTPDTDSDASTPAPEPRTPTGSVETTKAGPLLHLARELQHPPTVVWDHLTDPTLLGGWYGTWTGEPSSGSVQLAMVEAPDSPGECRIRRCERGHALEVTLADPEGNAWQLDLGLAERPDGGTHLTFQQSLGGFEGMAADVGPGWEYYLDRLAASLDGRDVESVVWEAYWPHQREHYAVGSPGRADSSD</sequence>
<evidence type="ECO:0000313" key="4">
    <source>
        <dbReference type="EMBL" id="SFV22178.1"/>
    </source>
</evidence>
<accession>A0A1I7MJQ6</accession>
<keyword evidence="5" id="KW-1185">Reference proteome</keyword>
<name>A0A1I7MJQ6_9MICC</name>
<evidence type="ECO:0000313" key="5">
    <source>
        <dbReference type="Proteomes" id="UP000198881"/>
    </source>
</evidence>
<proteinExistence type="inferred from homology"/>
<dbReference type="Gene3D" id="3.30.530.20">
    <property type="match status" value="1"/>
</dbReference>
<dbReference type="SUPFAM" id="SSF55961">
    <property type="entry name" value="Bet v1-like"/>
    <property type="match status" value="1"/>
</dbReference>
<feature type="domain" description="Activator of Hsp90 ATPase homologue 1/2-like C-terminal" evidence="3">
    <location>
        <begin position="86"/>
        <end position="201"/>
    </location>
</feature>
<feature type="region of interest" description="Disordered" evidence="2">
    <location>
        <begin position="1"/>
        <end position="71"/>
    </location>
</feature>
<dbReference type="InterPro" id="IPR013538">
    <property type="entry name" value="ASHA1/2-like_C"/>
</dbReference>
<dbReference type="InterPro" id="IPR023393">
    <property type="entry name" value="START-like_dom_sf"/>
</dbReference>
<dbReference type="STRING" id="574650.SAMN04487966_103242"/>
<organism evidence="4 5">
    <name type="scientific">Micrococcus terreus</name>
    <dbReference type="NCBI Taxonomy" id="574650"/>
    <lineage>
        <taxon>Bacteria</taxon>
        <taxon>Bacillati</taxon>
        <taxon>Actinomycetota</taxon>
        <taxon>Actinomycetes</taxon>
        <taxon>Micrococcales</taxon>
        <taxon>Micrococcaceae</taxon>
        <taxon>Micrococcus</taxon>
    </lineage>
</organism>
<dbReference type="Pfam" id="PF08327">
    <property type="entry name" value="AHSA1"/>
    <property type="match status" value="1"/>
</dbReference>
<reference evidence="4 5" key="1">
    <citation type="submission" date="2016-10" db="EMBL/GenBank/DDBJ databases">
        <authorList>
            <person name="de Groot N.N."/>
        </authorList>
    </citation>
    <scope>NUCLEOTIDE SEQUENCE [LARGE SCALE GENOMIC DNA]</scope>
    <source>
        <strain evidence="4 5">CGMCC 1.7054</strain>
    </source>
</reference>
<dbReference type="EMBL" id="FPCG01000003">
    <property type="protein sequence ID" value="SFV22178.1"/>
    <property type="molecule type" value="Genomic_DNA"/>
</dbReference>
<protein>
    <submittedName>
        <fullName evidence="4">Uncharacterized conserved protein YndB, AHSA1/START domain</fullName>
    </submittedName>
</protein>